<reference evidence="5 6" key="1">
    <citation type="journal article" date="2009" name="Nature">
        <title>Evolution of pathogenicity and sexual reproduction in eight Candida genomes.</title>
        <authorList>
            <person name="Butler G."/>
            <person name="Rasmussen M.D."/>
            <person name="Lin M.F."/>
            <person name="Santos M.A."/>
            <person name="Sakthikumar S."/>
            <person name="Munro C.A."/>
            <person name="Rheinbay E."/>
            <person name="Grabherr M."/>
            <person name="Forche A."/>
            <person name="Reedy J.L."/>
            <person name="Agrafioti I."/>
            <person name="Arnaud M.B."/>
            <person name="Bates S."/>
            <person name="Brown A.J."/>
            <person name="Brunke S."/>
            <person name="Costanzo M.C."/>
            <person name="Fitzpatrick D.A."/>
            <person name="de Groot P.W."/>
            <person name="Harris D."/>
            <person name="Hoyer L.L."/>
            <person name="Hube B."/>
            <person name="Klis F.M."/>
            <person name="Kodira C."/>
            <person name="Lennard N."/>
            <person name="Logue M.E."/>
            <person name="Martin R."/>
            <person name="Neiman A.M."/>
            <person name="Nikolaou E."/>
            <person name="Quail M.A."/>
            <person name="Quinn J."/>
            <person name="Santos M.C."/>
            <person name="Schmitzberger F.F."/>
            <person name="Sherlock G."/>
            <person name="Shah P."/>
            <person name="Silverstein K.A."/>
            <person name="Skrzypek M.S."/>
            <person name="Soll D."/>
            <person name="Staggs R."/>
            <person name="Stansfield I."/>
            <person name="Stumpf M.P."/>
            <person name="Sudbery P.E."/>
            <person name="Srikantha T."/>
            <person name="Zeng Q."/>
            <person name="Berman J."/>
            <person name="Berriman M."/>
            <person name="Heitman J."/>
            <person name="Gow N.A."/>
            <person name="Lorenz M.C."/>
            <person name="Birren B.W."/>
            <person name="Kellis M."/>
            <person name="Cuomo C.A."/>
        </authorList>
    </citation>
    <scope>NUCLEOTIDE SEQUENCE [LARGE SCALE GENOMIC DNA]</scope>
    <source>
        <strain evidence="6">ATCC MYA-3404 / T1</strain>
    </source>
</reference>
<sequence length="589" mass="67866">MFYVLDLASNETIKSGKISLKGSQSQDQSNTNNKNNKINVIYGPLKRSRNGCLQCRKRKKKCNEEHPVCSSCKHRNVECTWRTETKFKISKHSHNSSTPKSVQKNDFSIDQSESSASTSDSAEQTPEPSTEEREPNLEMDHEMMNLIQPIDGYVQNHQQLVRSPHFSFDDNFTNFIDLPIPSPIGSHIFQPFKYLDPQGLYFLDGFIANVGRKFSIGHESSNYILKTFYQLSEEHEAIAHALAAWGGIFLEGGFTESVNYYLNQAITKISNDYPDMNNLSKKDVYLLLNYYLISIGSQICGGDVYEWNQMFDKTIELVKKCGGLENIVKMFDCSNEIKWLLSDIQYHDVLSSQSFHKGTSLTMEEYNAVFKEANILELGNYGLDPFQGCIQPIFLVLGEIISSSVELKQKQMQIENDEDMGVRLDFYNEMNECYQHLETQIANCIPNMEQMKHIRDDRHEIEMHLTLFDVASITCQLCLNFLIKRMPANTLDMQILLLNSLKQLDFLIHTKMKSAISFIMFVCGITCCTDSDREKMLERFKIVSIEYKAANLTLIRDIVQKVWERNDHGRLCVDWLVICEENNWQVSFC</sequence>
<organism evidence="5 6">
    <name type="scientific">Candida tropicalis (strain ATCC MYA-3404 / T1)</name>
    <name type="common">Yeast</name>
    <dbReference type="NCBI Taxonomy" id="294747"/>
    <lineage>
        <taxon>Eukaryota</taxon>
        <taxon>Fungi</taxon>
        <taxon>Dikarya</taxon>
        <taxon>Ascomycota</taxon>
        <taxon>Saccharomycotina</taxon>
        <taxon>Pichiomycetes</taxon>
        <taxon>Debaryomycetaceae</taxon>
        <taxon>Candida/Lodderomyces clade</taxon>
        <taxon>Candida</taxon>
    </lineage>
</organism>
<dbReference type="PROSITE" id="PS50048">
    <property type="entry name" value="ZN2_CY6_FUNGAL_2"/>
    <property type="match status" value="1"/>
</dbReference>
<dbReference type="GO" id="GO:0000976">
    <property type="term" value="F:transcription cis-regulatory region binding"/>
    <property type="evidence" value="ECO:0007669"/>
    <property type="project" value="TreeGrafter"/>
</dbReference>
<dbReference type="SMART" id="SM00066">
    <property type="entry name" value="GAL4"/>
    <property type="match status" value="1"/>
</dbReference>
<dbReference type="GO" id="GO:0005634">
    <property type="term" value="C:nucleus"/>
    <property type="evidence" value="ECO:0007669"/>
    <property type="project" value="UniProtKB-SubCell"/>
</dbReference>
<dbReference type="Gene3D" id="4.10.240.10">
    <property type="entry name" value="Zn(2)-C6 fungal-type DNA-binding domain"/>
    <property type="match status" value="1"/>
</dbReference>
<dbReference type="InterPro" id="IPR021858">
    <property type="entry name" value="Fun_TF"/>
</dbReference>
<dbReference type="PROSITE" id="PS00463">
    <property type="entry name" value="ZN2_CY6_FUNGAL_1"/>
    <property type="match status" value="1"/>
</dbReference>
<dbReference type="InterPro" id="IPR036864">
    <property type="entry name" value="Zn2-C6_fun-type_DNA-bd_sf"/>
</dbReference>
<dbReference type="GO" id="GO:0000981">
    <property type="term" value="F:DNA-binding transcription factor activity, RNA polymerase II-specific"/>
    <property type="evidence" value="ECO:0007669"/>
    <property type="project" value="InterPro"/>
</dbReference>
<dbReference type="OrthoDB" id="5419315at2759"/>
<evidence type="ECO:0000256" key="3">
    <source>
        <dbReference type="SAM" id="MobiDB-lite"/>
    </source>
</evidence>
<keyword evidence="2" id="KW-0539">Nucleus</keyword>
<dbReference type="Proteomes" id="UP000002037">
    <property type="component" value="Unassembled WGS sequence"/>
</dbReference>
<dbReference type="KEGG" id="ctp:CTRG_04360"/>
<feature type="region of interest" description="Disordered" evidence="3">
    <location>
        <begin position="89"/>
        <end position="136"/>
    </location>
</feature>
<evidence type="ECO:0000256" key="2">
    <source>
        <dbReference type="ARBA" id="ARBA00023242"/>
    </source>
</evidence>
<feature type="compositionally biased region" description="Low complexity" evidence="3">
    <location>
        <begin position="110"/>
        <end position="125"/>
    </location>
</feature>
<dbReference type="GO" id="GO:0045944">
    <property type="term" value="P:positive regulation of transcription by RNA polymerase II"/>
    <property type="evidence" value="ECO:0007669"/>
    <property type="project" value="TreeGrafter"/>
</dbReference>
<keyword evidence="6" id="KW-1185">Reference proteome</keyword>
<protein>
    <recommendedName>
        <fullName evidence="4">Zn(2)-C6 fungal-type domain-containing protein</fullName>
    </recommendedName>
</protein>
<dbReference type="GO" id="GO:0008270">
    <property type="term" value="F:zinc ion binding"/>
    <property type="evidence" value="ECO:0007669"/>
    <property type="project" value="InterPro"/>
</dbReference>
<dbReference type="VEuPathDB" id="FungiDB:CTRG_04360"/>
<dbReference type="PANTHER" id="PTHR37534">
    <property type="entry name" value="TRANSCRIPTIONAL ACTIVATOR PROTEIN UGA3"/>
    <property type="match status" value="1"/>
</dbReference>
<dbReference type="RefSeq" id="XP_002550063.1">
    <property type="nucleotide sequence ID" value="XM_002550017.1"/>
</dbReference>
<feature type="compositionally biased region" description="Polar residues" evidence="3">
    <location>
        <begin position="95"/>
        <end position="109"/>
    </location>
</feature>
<dbReference type="eggNOG" id="ENOG502SMTS">
    <property type="taxonomic scope" value="Eukaryota"/>
</dbReference>
<dbReference type="CDD" id="cd00067">
    <property type="entry name" value="GAL4"/>
    <property type="match status" value="1"/>
</dbReference>
<comment type="subcellular location">
    <subcellularLocation>
        <location evidence="1">Nucleus</location>
    </subcellularLocation>
</comment>
<dbReference type="SUPFAM" id="SSF57701">
    <property type="entry name" value="Zn2/Cys6 DNA-binding domain"/>
    <property type="match status" value="1"/>
</dbReference>
<dbReference type="AlphaFoldDB" id="C5ME68"/>
<dbReference type="Pfam" id="PF11951">
    <property type="entry name" value="Fungal_trans_2"/>
    <property type="match status" value="1"/>
</dbReference>
<evidence type="ECO:0000259" key="4">
    <source>
        <dbReference type="PROSITE" id="PS50048"/>
    </source>
</evidence>
<feature type="domain" description="Zn(2)-C6 fungal-type" evidence="4">
    <location>
        <begin position="51"/>
        <end position="81"/>
    </location>
</feature>
<dbReference type="HOGENOM" id="CLU_015493_1_2_1"/>
<evidence type="ECO:0000313" key="5">
    <source>
        <dbReference type="EMBL" id="EER31578.1"/>
    </source>
</evidence>
<dbReference type="GeneID" id="8296781"/>
<evidence type="ECO:0000313" key="6">
    <source>
        <dbReference type="Proteomes" id="UP000002037"/>
    </source>
</evidence>
<evidence type="ECO:0000256" key="1">
    <source>
        <dbReference type="ARBA" id="ARBA00004123"/>
    </source>
</evidence>
<proteinExistence type="predicted"/>
<dbReference type="EMBL" id="GG692400">
    <property type="protein sequence ID" value="EER31578.1"/>
    <property type="molecule type" value="Genomic_DNA"/>
</dbReference>
<name>C5ME68_CANTT</name>
<gene>
    <name evidence="5" type="ORF">CTRG_04360</name>
</gene>
<accession>C5ME68</accession>
<dbReference type="PANTHER" id="PTHR37534:SF7">
    <property type="entry name" value="TRANSCRIPTIONAL ACTIVATOR PROTEIN UGA3"/>
    <property type="match status" value="1"/>
</dbReference>
<dbReference type="Pfam" id="PF00172">
    <property type="entry name" value="Zn_clus"/>
    <property type="match status" value="1"/>
</dbReference>
<dbReference type="InterPro" id="IPR001138">
    <property type="entry name" value="Zn2Cys6_DnaBD"/>
</dbReference>